<keyword evidence="2" id="KW-1133">Transmembrane helix</keyword>
<keyword evidence="2" id="KW-0812">Transmembrane</keyword>
<accession>A0A813EBD1</accession>
<reference evidence="3" key="1">
    <citation type="submission" date="2021-02" db="EMBL/GenBank/DDBJ databases">
        <authorList>
            <person name="Dougan E. K."/>
            <person name="Rhodes N."/>
            <person name="Thang M."/>
            <person name="Chan C."/>
        </authorList>
    </citation>
    <scope>NUCLEOTIDE SEQUENCE</scope>
</reference>
<feature type="compositionally biased region" description="Basic and acidic residues" evidence="1">
    <location>
        <begin position="329"/>
        <end position="344"/>
    </location>
</feature>
<comment type="caution">
    <text evidence="3">The sequence shown here is derived from an EMBL/GenBank/DDBJ whole genome shotgun (WGS) entry which is preliminary data.</text>
</comment>
<evidence type="ECO:0000313" key="3">
    <source>
        <dbReference type="EMBL" id="CAE8597712.1"/>
    </source>
</evidence>
<name>A0A813EBD1_POLGL</name>
<evidence type="ECO:0000256" key="1">
    <source>
        <dbReference type="SAM" id="MobiDB-lite"/>
    </source>
</evidence>
<feature type="region of interest" description="Disordered" evidence="1">
    <location>
        <begin position="316"/>
        <end position="351"/>
    </location>
</feature>
<feature type="non-terminal residue" evidence="3">
    <location>
        <position position="1"/>
    </location>
</feature>
<feature type="transmembrane region" description="Helical" evidence="2">
    <location>
        <begin position="258"/>
        <end position="279"/>
    </location>
</feature>
<evidence type="ECO:0000256" key="2">
    <source>
        <dbReference type="SAM" id="Phobius"/>
    </source>
</evidence>
<keyword evidence="4" id="KW-1185">Reference proteome</keyword>
<gene>
    <name evidence="3" type="ORF">PGLA1383_LOCUS16146</name>
</gene>
<proteinExistence type="predicted"/>
<protein>
    <submittedName>
        <fullName evidence="3">Uncharacterized protein</fullName>
    </submittedName>
</protein>
<organism evidence="3 4">
    <name type="scientific">Polarella glacialis</name>
    <name type="common">Dinoflagellate</name>
    <dbReference type="NCBI Taxonomy" id="89957"/>
    <lineage>
        <taxon>Eukaryota</taxon>
        <taxon>Sar</taxon>
        <taxon>Alveolata</taxon>
        <taxon>Dinophyceae</taxon>
        <taxon>Suessiales</taxon>
        <taxon>Suessiaceae</taxon>
        <taxon>Polarella</taxon>
    </lineage>
</organism>
<keyword evidence="2" id="KW-0472">Membrane</keyword>
<evidence type="ECO:0000313" key="4">
    <source>
        <dbReference type="Proteomes" id="UP000654075"/>
    </source>
</evidence>
<dbReference type="EMBL" id="CAJNNV010009704">
    <property type="protein sequence ID" value="CAE8597712.1"/>
    <property type="molecule type" value="Genomic_DNA"/>
</dbReference>
<dbReference type="AlphaFoldDB" id="A0A813EBD1"/>
<sequence length="420" mass="41767">MDEGRTPAEAGQTAQKAAAAIVELPSEEATAVAGKAAASAAARQFVELSRWPPKRAAAATLAAVDGAGCNGSSAIALAIPALARSAADSSAADGAMPVSVGAAAWNYAAGAIPAGTSGSSFDAWRGVASNEAVGAVLQKRAESIGTGTIQDEATIAAAISAQTVALEKKAVAASDSKAVGRVATSASSALSSTASSVSSAISNSAKLASSEISDGANAASSALSSTATSASSALVGTASSASSAFSSASRAFAGRSPFPAAVVWILLTSTLICLLLCYVRGRSNTGLTDSSSWTDPFRGERSVRFCCSTNGDVGAGPRYSALSPQDGGSGRDLESPLQSGEERGGVVGSGVRRDPASAFGWFPKDNFTAGPLPRMVVVLEKAALEQSSEFVGPRAKSEGKLADSDLQITYDCLAVALSKL</sequence>
<dbReference type="Proteomes" id="UP000654075">
    <property type="component" value="Unassembled WGS sequence"/>
</dbReference>